<evidence type="ECO:0008006" key="3">
    <source>
        <dbReference type="Google" id="ProtNLM"/>
    </source>
</evidence>
<dbReference type="Proteomes" id="UP000307541">
    <property type="component" value="Unassembled WGS sequence"/>
</dbReference>
<sequence>MQYLGAYKRIFNHQARLRDLTLHVRDEACADILSPIADLLGRRGHEPLRGSLTRCLSGSRSRFFVKTQKIDSLPSRLRASFGLQRSDGGQTWLVAELRNSVEAYRRGAPVPQVAGFGYQRRGRGLVREFFLISEMLDGHVNGMDWVQVPGTDIESFLLRCFDLFRQLHEREIFHLDLWLANIMLNPAQPEQLRVVDLENCHIGMPLHFAEALGFQFGFFYFRFVREYISEARYDELVRAALEAYEGVDKERFNHLYDIAKHQTTSRKKRRRLILRGVVPTK</sequence>
<dbReference type="EMBL" id="RFLV01000001">
    <property type="protein sequence ID" value="TIH09599.1"/>
    <property type="molecule type" value="Genomic_DNA"/>
</dbReference>
<accession>A0A4T2A0R5</accession>
<proteinExistence type="predicted"/>
<reference evidence="1 2" key="1">
    <citation type="submission" date="2018-10" db="EMBL/GenBank/DDBJ databases">
        <title>Pseudomonas leptonychotis sp. nov., isolated from Weddell seals in Antarctica.</title>
        <authorList>
            <person name="Novakova D."/>
            <person name="Svec P."/>
            <person name="Kralova S."/>
            <person name="Kristofova L."/>
            <person name="Zeman M."/>
            <person name="Pantucek R."/>
            <person name="Maslanova I."/>
            <person name="Sedlacek I."/>
        </authorList>
    </citation>
    <scope>NUCLEOTIDE SEQUENCE [LARGE SCALE GENOMIC DNA]</scope>
    <source>
        <strain evidence="1 2">CCM 8849</strain>
    </source>
</reference>
<dbReference type="Pfam" id="PF06293">
    <property type="entry name" value="Kdo"/>
    <property type="match status" value="1"/>
</dbReference>
<dbReference type="AlphaFoldDB" id="A0A4T2A0R5"/>
<organism evidence="1 2">
    <name type="scientific">Pseudomonas leptonychotis</name>
    <dbReference type="NCBI Taxonomy" id="2448482"/>
    <lineage>
        <taxon>Bacteria</taxon>
        <taxon>Pseudomonadati</taxon>
        <taxon>Pseudomonadota</taxon>
        <taxon>Gammaproteobacteria</taxon>
        <taxon>Pseudomonadales</taxon>
        <taxon>Pseudomonadaceae</taxon>
        <taxon>Pseudomonas</taxon>
    </lineage>
</organism>
<protein>
    <recommendedName>
        <fullName evidence="3">Protein kinase domain-containing protein</fullName>
    </recommendedName>
</protein>
<evidence type="ECO:0000313" key="1">
    <source>
        <dbReference type="EMBL" id="TIH09599.1"/>
    </source>
</evidence>
<name>A0A4T2A0R5_9PSED</name>
<evidence type="ECO:0000313" key="2">
    <source>
        <dbReference type="Proteomes" id="UP000307541"/>
    </source>
</evidence>
<dbReference type="SUPFAM" id="SSF56112">
    <property type="entry name" value="Protein kinase-like (PK-like)"/>
    <property type="match status" value="1"/>
</dbReference>
<dbReference type="Gene3D" id="3.90.1200.10">
    <property type="match status" value="1"/>
</dbReference>
<gene>
    <name evidence="1" type="ORF">D8779_02545</name>
</gene>
<dbReference type="InterPro" id="IPR011009">
    <property type="entry name" value="Kinase-like_dom_sf"/>
</dbReference>
<comment type="caution">
    <text evidence="1">The sequence shown here is derived from an EMBL/GenBank/DDBJ whole genome shotgun (WGS) entry which is preliminary data.</text>
</comment>
<dbReference type="RefSeq" id="WP_136662896.1">
    <property type="nucleotide sequence ID" value="NZ_RFLV01000001.1"/>
</dbReference>
<keyword evidence="2" id="KW-1185">Reference proteome</keyword>
<dbReference type="OrthoDB" id="6997192at2"/>